<dbReference type="Pfam" id="PF01546">
    <property type="entry name" value="Peptidase_M20"/>
    <property type="match status" value="1"/>
</dbReference>
<evidence type="ECO:0000313" key="3">
    <source>
        <dbReference type="Proteomes" id="UP000780690"/>
    </source>
</evidence>
<dbReference type="Proteomes" id="UP000780690">
    <property type="component" value="Unassembled WGS sequence"/>
</dbReference>
<keyword evidence="3" id="KW-1185">Reference proteome</keyword>
<dbReference type="PANTHER" id="PTHR11014:SF63">
    <property type="entry name" value="METALLOPEPTIDASE, PUTATIVE (AFU_ORTHOLOGUE AFUA_6G09600)-RELATED"/>
    <property type="match status" value="1"/>
</dbReference>
<dbReference type="NCBIfam" id="TIGR01891">
    <property type="entry name" value="amidohydrolases"/>
    <property type="match status" value="1"/>
</dbReference>
<dbReference type="InterPro" id="IPR036264">
    <property type="entry name" value="Bact_exopeptidase_dim_dom"/>
</dbReference>
<dbReference type="PIRSF" id="PIRSF005962">
    <property type="entry name" value="Pept_M20D_amidohydro"/>
    <property type="match status" value="1"/>
</dbReference>
<dbReference type="SUPFAM" id="SSF53187">
    <property type="entry name" value="Zn-dependent exopeptidases"/>
    <property type="match status" value="1"/>
</dbReference>
<proteinExistence type="predicted"/>
<name>A0ABX0QRY2_9GAMM</name>
<dbReference type="InterPro" id="IPR002933">
    <property type="entry name" value="Peptidase_M20"/>
</dbReference>
<gene>
    <name evidence="2" type="ORF">F3J38_00340</name>
</gene>
<dbReference type="InterPro" id="IPR017439">
    <property type="entry name" value="Amidohydrolase"/>
</dbReference>
<dbReference type="EMBL" id="VWXD01000001">
    <property type="protein sequence ID" value="NIE98522.1"/>
    <property type="molecule type" value="Genomic_DNA"/>
</dbReference>
<sequence length="374" mass="41051">MNINELINIRRHLHANPELGYNEFKTTELITEYLLKYDIQITHEFCETGVVGVISKGTSDRMIGLRADIDALPMQDRSNNPWVSLYPGIAHACGHDGHTAILLGVAQELALNCEFDGTVVLIFQPAEEGLAGARRMIENGLFEMFPCSSIYALHNWPELKVGELMTRTGPIMAAGDIFEIEICGSGGHAAQPHLTQDITLAMGEIVVMLNTVTSRALHPCEPAVITITQVECGSSHNMIPSTARIIGTARMFSPKAQDMLASRIHDVVMKIAESHGAKAHVNYIRCYPATINHIRETLLSIDAGKMSGMRTAEAGYPALTSEDFSFMLEKRPGAYVWLGSGPCAPLHHPEFDFNDDAIEHGVSWFLNVVKSELA</sequence>
<evidence type="ECO:0000313" key="2">
    <source>
        <dbReference type="EMBL" id="NIE98522.1"/>
    </source>
</evidence>
<dbReference type="Gene3D" id="3.40.630.10">
    <property type="entry name" value="Zn peptidases"/>
    <property type="match status" value="1"/>
</dbReference>
<reference evidence="2 3" key="1">
    <citation type="journal article" date="2019" name="bioRxiv">
        <title>Bacteria contribute to plant secondary compound degradation in a generalist herbivore system.</title>
        <authorList>
            <person name="Francoeur C.B."/>
            <person name="Khadempour L."/>
            <person name="Moreira-Soto R.D."/>
            <person name="Gotting K."/>
            <person name="Book A.J."/>
            <person name="Pinto-Tomas A.A."/>
            <person name="Keefover-Ring K."/>
            <person name="Currie C.R."/>
        </authorList>
    </citation>
    <scope>NUCLEOTIDE SEQUENCE [LARGE SCALE GENOMIC DNA]</scope>
    <source>
        <strain evidence="2 3">Acro-805</strain>
    </source>
</reference>
<organism evidence="2 3">
    <name type="scientific">Candidatus Pantoea formicae</name>
    <dbReference type="NCBI Taxonomy" id="2608355"/>
    <lineage>
        <taxon>Bacteria</taxon>
        <taxon>Pseudomonadati</taxon>
        <taxon>Pseudomonadota</taxon>
        <taxon>Gammaproteobacteria</taxon>
        <taxon>Enterobacterales</taxon>
        <taxon>Erwiniaceae</taxon>
        <taxon>Pantoea</taxon>
    </lineage>
</organism>
<protein>
    <submittedName>
        <fullName evidence="2">Amidohydrolase</fullName>
    </submittedName>
</protein>
<dbReference type="PANTHER" id="PTHR11014">
    <property type="entry name" value="PEPTIDASE M20 FAMILY MEMBER"/>
    <property type="match status" value="1"/>
</dbReference>
<evidence type="ECO:0000256" key="1">
    <source>
        <dbReference type="ARBA" id="ARBA00022801"/>
    </source>
</evidence>
<comment type="caution">
    <text evidence="2">The sequence shown here is derived from an EMBL/GenBank/DDBJ whole genome shotgun (WGS) entry which is preliminary data.</text>
</comment>
<keyword evidence="1" id="KW-0378">Hydrolase</keyword>
<dbReference type="Gene3D" id="3.30.70.360">
    <property type="match status" value="1"/>
</dbReference>
<dbReference type="SUPFAM" id="SSF55031">
    <property type="entry name" value="Bacterial exopeptidase dimerisation domain"/>
    <property type="match status" value="1"/>
</dbReference>
<accession>A0ABX0QRY2</accession>